<name>A0A8X6ITW8_NEPPI</name>
<accession>A0A8X6ITW8</accession>
<dbReference type="AlphaFoldDB" id="A0A8X6ITW8"/>
<keyword evidence="2" id="KW-1185">Reference proteome</keyword>
<sequence length="115" mass="12551">MNYKSRTVPFALVRQPQPRVLAKARVVKVRCYALKSGARWWRGVPQSGAAAARVACAVARFLPNCELEVHFLFSSANKYLHLSGKPASHMLEGAVESLDCPNSAPVKDSTVTPTL</sequence>
<dbReference type="Proteomes" id="UP000887013">
    <property type="component" value="Unassembled WGS sequence"/>
</dbReference>
<evidence type="ECO:0000313" key="1">
    <source>
        <dbReference type="EMBL" id="GFS59267.1"/>
    </source>
</evidence>
<proteinExistence type="predicted"/>
<protein>
    <submittedName>
        <fullName evidence="1">Uncharacterized protein</fullName>
    </submittedName>
</protein>
<reference evidence="1" key="1">
    <citation type="submission" date="2020-08" db="EMBL/GenBank/DDBJ databases">
        <title>Multicomponent nature underlies the extraordinary mechanical properties of spider dragline silk.</title>
        <authorList>
            <person name="Kono N."/>
            <person name="Nakamura H."/>
            <person name="Mori M."/>
            <person name="Yoshida Y."/>
            <person name="Ohtoshi R."/>
            <person name="Malay A.D."/>
            <person name="Moran D.A.P."/>
            <person name="Tomita M."/>
            <person name="Numata K."/>
            <person name="Arakawa K."/>
        </authorList>
    </citation>
    <scope>NUCLEOTIDE SEQUENCE</scope>
</reference>
<comment type="caution">
    <text evidence="1">The sequence shown here is derived from an EMBL/GenBank/DDBJ whole genome shotgun (WGS) entry which is preliminary data.</text>
</comment>
<dbReference type="EMBL" id="BMAW01047116">
    <property type="protein sequence ID" value="GFS59267.1"/>
    <property type="molecule type" value="Genomic_DNA"/>
</dbReference>
<gene>
    <name evidence="1" type="ORF">NPIL_593191</name>
</gene>
<organism evidence="1 2">
    <name type="scientific">Nephila pilipes</name>
    <name type="common">Giant wood spider</name>
    <name type="synonym">Nephila maculata</name>
    <dbReference type="NCBI Taxonomy" id="299642"/>
    <lineage>
        <taxon>Eukaryota</taxon>
        <taxon>Metazoa</taxon>
        <taxon>Ecdysozoa</taxon>
        <taxon>Arthropoda</taxon>
        <taxon>Chelicerata</taxon>
        <taxon>Arachnida</taxon>
        <taxon>Araneae</taxon>
        <taxon>Araneomorphae</taxon>
        <taxon>Entelegynae</taxon>
        <taxon>Araneoidea</taxon>
        <taxon>Nephilidae</taxon>
        <taxon>Nephila</taxon>
    </lineage>
</organism>
<evidence type="ECO:0000313" key="2">
    <source>
        <dbReference type="Proteomes" id="UP000887013"/>
    </source>
</evidence>